<dbReference type="STRING" id="56484.A0A1Y2FBN4"/>
<dbReference type="GO" id="GO:0006900">
    <property type="term" value="P:vesicle budding from membrane"/>
    <property type="evidence" value="ECO:0007669"/>
    <property type="project" value="TreeGrafter"/>
</dbReference>
<gene>
    <name evidence="3" type="ORF">BCR37DRAFT_41025</name>
</gene>
<reference evidence="3 4" key="1">
    <citation type="submission" date="2016-07" db="EMBL/GenBank/DDBJ databases">
        <title>Pervasive Adenine N6-methylation of Active Genes in Fungi.</title>
        <authorList>
            <consortium name="DOE Joint Genome Institute"/>
            <person name="Mondo S.J."/>
            <person name="Dannebaum R.O."/>
            <person name="Kuo R.C."/>
            <person name="Labutti K."/>
            <person name="Haridas S."/>
            <person name="Kuo A."/>
            <person name="Salamov A."/>
            <person name="Ahrendt S.R."/>
            <person name="Lipzen A."/>
            <person name="Sullivan W."/>
            <person name="Andreopoulos W.B."/>
            <person name="Clum A."/>
            <person name="Lindquist E."/>
            <person name="Daum C."/>
            <person name="Ramamoorthy G.K."/>
            <person name="Gryganskyi A."/>
            <person name="Culley D."/>
            <person name="Magnuson J.K."/>
            <person name="James T.Y."/>
            <person name="O'Malley M.A."/>
            <person name="Stajich J.E."/>
            <person name="Spatafora J.W."/>
            <person name="Visel A."/>
            <person name="Grigoriev I.V."/>
        </authorList>
    </citation>
    <scope>NUCLEOTIDE SEQUENCE [LARGE SCALE GENOMIC DNA]</scope>
    <source>
        <strain evidence="3 4">12-1054</strain>
    </source>
</reference>
<keyword evidence="1" id="KW-0175">Coiled coil</keyword>
<evidence type="ECO:0000313" key="3">
    <source>
        <dbReference type="EMBL" id="ORY81332.1"/>
    </source>
</evidence>
<dbReference type="Gene3D" id="6.10.140.1230">
    <property type="match status" value="1"/>
</dbReference>
<dbReference type="GeneID" id="63788774"/>
<dbReference type="RefSeq" id="XP_040724708.1">
    <property type="nucleotide sequence ID" value="XM_040872175.1"/>
</dbReference>
<dbReference type="Proteomes" id="UP000193685">
    <property type="component" value="Unassembled WGS sequence"/>
</dbReference>
<feature type="compositionally biased region" description="Basic and acidic residues" evidence="2">
    <location>
        <begin position="429"/>
        <end position="439"/>
    </location>
</feature>
<keyword evidence="4" id="KW-1185">Reference proteome</keyword>
<dbReference type="OMA" id="VEDRPMQ"/>
<organism evidence="3 4">
    <name type="scientific">Protomyces lactucae-debilis</name>
    <dbReference type="NCBI Taxonomy" id="2754530"/>
    <lineage>
        <taxon>Eukaryota</taxon>
        <taxon>Fungi</taxon>
        <taxon>Dikarya</taxon>
        <taxon>Ascomycota</taxon>
        <taxon>Taphrinomycotina</taxon>
        <taxon>Taphrinomycetes</taxon>
        <taxon>Taphrinales</taxon>
        <taxon>Protomycetaceae</taxon>
        <taxon>Protomyces</taxon>
    </lineage>
</organism>
<dbReference type="Pfam" id="PF03357">
    <property type="entry name" value="Snf7"/>
    <property type="match status" value="1"/>
</dbReference>
<dbReference type="PANTHER" id="PTHR22761">
    <property type="entry name" value="CHARGED MULTIVESICULAR BODY PROTEIN"/>
    <property type="match status" value="1"/>
</dbReference>
<dbReference type="AlphaFoldDB" id="A0A1Y2FBN4"/>
<dbReference type="PANTHER" id="PTHR22761:SF18">
    <property type="entry name" value="SORTING PROTEIN SNF7 FAMILY PROTEIN, PUTATIVE (AFU_ORTHOLOGUE AFUA_2G16692)-RELATED"/>
    <property type="match status" value="1"/>
</dbReference>
<comment type="caution">
    <text evidence="3">The sequence shown here is derived from an EMBL/GenBank/DDBJ whole genome shotgun (WGS) entry which is preliminary data.</text>
</comment>
<sequence length="439" mass="48264">MTLLNTVLSQPSFKKSRLPSLYSDFATLKVSNKDGYDANIDAWIQALNKSLLEETFLSIKEEAESSTSTNAFASCLCITTSKALSDILTSSQWGKPLALASVEHEAVAKRAWIPKDLFMAQEESIYAPPSRLTNVTLGAAFRWGVSKFWTPSTPTKLSGAAFVVVANIELVADKLMKQYQADMQSSYSGHITTRSLFARWCTDLSPYRLSGADIEVLLKYLARDQGTVVQSEGETLKFLPAGVPLDDVSISQTDEAVAQLKATLALLDDQIKSLSQRCTDLEIEAKEAISKSQKTLALSKLRTRKQLETTTRQRADQRAQVEAVLVKIDEAATNMGLLNAMEQGSFALDRLLKSMGGMERVDAIMDQVSDSMAQVDEVQQAMTIGQDDTEVEDAYEQMLAEASASMKQVTIDEPMDLPSVPTAPVKQPETQELRQLEHA</sequence>
<proteinExistence type="predicted"/>
<evidence type="ECO:0000313" key="4">
    <source>
        <dbReference type="Proteomes" id="UP000193685"/>
    </source>
</evidence>
<dbReference type="InterPro" id="IPR005024">
    <property type="entry name" value="Snf7_fam"/>
</dbReference>
<name>A0A1Y2FBN4_PROLT</name>
<dbReference type="EMBL" id="MCFI01000011">
    <property type="protein sequence ID" value="ORY81332.1"/>
    <property type="molecule type" value="Genomic_DNA"/>
</dbReference>
<evidence type="ECO:0000256" key="2">
    <source>
        <dbReference type="SAM" id="MobiDB-lite"/>
    </source>
</evidence>
<dbReference type="GO" id="GO:0005771">
    <property type="term" value="C:multivesicular body"/>
    <property type="evidence" value="ECO:0007669"/>
    <property type="project" value="TreeGrafter"/>
</dbReference>
<dbReference type="GO" id="GO:0032511">
    <property type="term" value="P:late endosome to vacuole transport via multivesicular body sorting pathway"/>
    <property type="evidence" value="ECO:0007669"/>
    <property type="project" value="TreeGrafter"/>
</dbReference>
<dbReference type="OrthoDB" id="10250120at2759"/>
<dbReference type="GO" id="GO:0000815">
    <property type="term" value="C:ESCRT III complex"/>
    <property type="evidence" value="ECO:0007669"/>
    <property type="project" value="TreeGrafter"/>
</dbReference>
<evidence type="ECO:0000256" key="1">
    <source>
        <dbReference type="SAM" id="Coils"/>
    </source>
</evidence>
<accession>A0A1Y2FBN4</accession>
<protein>
    <submittedName>
        <fullName evidence="3">Snf7-domain-containing protein</fullName>
    </submittedName>
</protein>
<feature type="region of interest" description="Disordered" evidence="2">
    <location>
        <begin position="414"/>
        <end position="439"/>
    </location>
</feature>
<feature type="coiled-coil region" evidence="1">
    <location>
        <begin position="250"/>
        <end position="291"/>
    </location>
</feature>
<dbReference type="GO" id="GO:0009898">
    <property type="term" value="C:cytoplasmic side of plasma membrane"/>
    <property type="evidence" value="ECO:0007669"/>
    <property type="project" value="TreeGrafter"/>
</dbReference>